<evidence type="ECO:0000313" key="3">
    <source>
        <dbReference type="Proteomes" id="UP000499080"/>
    </source>
</evidence>
<organism evidence="2 3">
    <name type="scientific">Araneus ventricosus</name>
    <name type="common">Orbweaver spider</name>
    <name type="synonym">Epeira ventricosa</name>
    <dbReference type="NCBI Taxonomy" id="182803"/>
    <lineage>
        <taxon>Eukaryota</taxon>
        <taxon>Metazoa</taxon>
        <taxon>Ecdysozoa</taxon>
        <taxon>Arthropoda</taxon>
        <taxon>Chelicerata</taxon>
        <taxon>Arachnida</taxon>
        <taxon>Araneae</taxon>
        <taxon>Araneomorphae</taxon>
        <taxon>Entelegynae</taxon>
        <taxon>Araneoidea</taxon>
        <taxon>Araneidae</taxon>
        <taxon>Araneus</taxon>
    </lineage>
</organism>
<feature type="region of interest" description="Disordered" evidence="1">
    <location>
        <begin position="100"/>
        <end position="191"/>
    </location>
</feature>
<comment type="caution">
    <text evidence="2">The sequence shown here is derived from an EMBL/GenBank/DDBJ whole genome shotgun (WGS) entry which is preliminary data.</text>
</comment>
<evidence type="ECO:0000256" key="1">
    <source>
        <dbReference type="SAM" id="MobiDB-lite"/>
    </source>
</evidence>
<sequence length="222" mass="24696">MTDVNRCAENWNGVECYQTICALWTDREVRQDLWCSLDRDICQERPNETRENRAVLQLRVYELLHDQRSLGESERGTLQCQHVQTEERKVFRALDHAGLGAKEVQPDESGGQSQDDHSRSGHDSESPVRRRQPSTRSDLQLRNPRSLEGGGGLITAGESSKSSDMLYSKASSTDKEDELISESASDSRDCRSIFSNGGRTAIGKSSMSTEVGVVVGKGFNVD</sequence>
<dbReference type="EMBL" id="BGPR01000059">
    <property type="protein sequence ID" value="GBL88279.1"/>
    <property type="molecule type" value="Genomic_DNA"/>
</dbReference>
<protein>
    <submittedName>
        <fullName evidence="2">Uncharacterized protein</fullName>
    </submittedName>
</protein>
<evidence type="ECO:0000313" key="2">
    <source>
        <dbReference type="EMBL" id="GBL88279.1"/>
    </source>
</evidence>
<dbReference type="Proteomes" id="UP000499080">
    <property type="component" value="Unassembled WGS sequence"/>
</dbReference>
<reference evidence="2 3" key="1">
    <citation type="journal article" date="2019" name="Sci. Rep.">
        <title>Orb-weaving spider Araneus ventricosus genome elucidates the spidroin gene catalogue.</title>
        <authorList>
            <person name="Kono N."/>
            <person name="Nakamura H."/>
            <person name="Ohtoshi R."/>
            <person name="Moran D.A.P."/>
            <person name="Shinohara A."/>
            <person name="Yoshida Y."/>
            <person name="Fujiwara M."/>
            <person name="Mori M."/>
            <person name="Tomita M."/>
            <person name="Arakawa K."/>
        </authorList>
    </citation>
    <scope>NUCLEOTIDE SEQUENCE [LARGE SCALE GENOMIC DNA]</scope>
</reference>
<accession>A0A4Y2BA33</accession>
<name>A0A4Y2BA33_ARAVE</name>
<keyword evidence="3" id="KW-1185">Reference proteome</keyword>
<proteinExistence type="predicted"/>
<dbReference type="AlphaFoldDB" id="A0A4Y2BA33"/>
<feature type="compositionally biased region" description="Polar residues" evidence="1">
    <location>
        <begin position="157"/>
        <end position="171"/>
    </location>
</feature>
<gene>
    <name evidence="2" type="ORF">AVEN_102963_1</name>
</gene>
<feature type="compositionally biased region" description="Basic and acidic residues" evidence="1">
    <location>
        <begin position="114"/>
        <end position="128"/>
    </location>
</feature>